<dbReference type="PANTHER" id="PTHR33164:SF99">
    <property type="entry name" value="MARR FAMILY REGULATORY PROTEIN"/>
    <property type="match status" value="1"/>
</dbReference>
<sequence>MSERAGPGFELPLLLFAGFRSLIDETHRRLAEQGHPDMRPAYGFAMQAVGLDGASASEVGRRLGISKQAAGKTLDRLESMGYVSRQPDPSDARAKRVVLTELGLDSLRRAGAIFDRLQADWARAIGADRLRALEDDLRTVTAGQAYRLDAQAWFGG</sequence>
<dbReference type="Gene3D" id="1.10.10.10">
    <property type="entry name" value="Winged helix-like DNA-binding domain superfamily/Winged helix DNA-binding domain"/>
    <property type="match status" value="1"/>
</dbReference>
<dbReference type="Proteomes" id="UP000316256">
    <property type="component" value="Unassembled WGS sequence"/>
</dbReference>
<dbReference type="SMART" id="SM00347">
    <property type="entry name" value="HTH_MARR"/>
    <property type="match status" value="1"/>
</dbReference>
<evidence type="ECO:0000313" key="3">
    <source>
        <dbReference type="Proteomes" id="UP000316256"/>
    </source>
</evidence>
<dbReference type="GO" id="GO:0003700">
    <property type="term" value="F:DNA-binding transcription factor activity"/>
    <property type="evidence" value="ECO:0007669"/>
    <property type="project" value="InterPro"/>
</dbReference>
<evidence type="ECO:0000313" key="2">
    <source>
        <dbReference type="EMBL" id="TQF74825.1"/>
    </source>
</evidence>
<proteinExistence type="predicted"/>
<organism evidence="2 3">
    <name type="scientific">Rhodococcus spelaei</name>
    <dbReference type="NCBI Taxonomy" id="2546320"/>
    <lineage>
        <taxon>Bacteria</taxon>
        <taxon>Bacillati</taxon>
        <taxon>Actinomycetota</taxon>
        <taxon>Actinomycetes</taxon>
        <taxon>Mycobacteriales</taxon>
        <taxon>Nocardiaceae</taxon>
        <taxon>Rhodococcus</taxon>
    </lineage>
</organism>
<feature type="domain" description="HTH marR-type" evidence="1">
    <location>
        <begin position="1"/>
        <end position="142"/>
    </location>
</feature>
<dbReference type="InterPro" id="IPR036390">
    <property type="entry name" value="WH_DNA-bd_sf"/>
</dbReference>
<dbReference type="Pfam" id="PF12802">
    <property type="entry name" value="MarR_2"/>
    <property type="match status" value="1"/>
</dbReference>
<dbReference type="OrthoDB" id="122135at2"/>
<dbReference type="InterPro" id="IPR039422">
    <property type="entry name" value="MarR/SlyA-like"/>
</dbReference>
<dbReference type="InterPro" id="IPR000835">
    <property type="entry name" value="HTH_MarR-typ"/>
</dbReference>
<name>A0A541BRA2_9NOCA</name>
<dbReference type="GO" id="GO:0003677">
    <property type="term" value="F:DNA binding"/>
    <property type="evidence" value="ECO:0007669"/>
    <property type="project" value="UniProtKB-KW"/>
</dbReference>
<keyword evidence="2" id="KW-0238">DNA-binding</keyword>
<dbReference type="PROSITE" id="PS50995">
    <property type="entry name" value="HTH_MARR_2"/>
    <property type="match status" value="1"/>
</dbReference>
<comment type="caution">
    <text evidence="2">The sequence shown here is derived from an EMBL/GenBank/DDBJ whole genome shotgun (WGS) entry which is preliminary data.</text>
</comment>
<dbReference type="GO" id="GO:0006950">
    <property type="term" value="P:response to stress"/>
    <property type="evidence" value="ECO:0007669"/>
    <property type="project" value="TreeGrafter"/>
</dbReference>
<dbReference type="RefSeq" id="WP_142094909.1">
    <property type="nucleotide sequence ID" value="NZ_VIGH01000001.1"/>
</dbReference>
<dbReference type="PRINTS" id="PR00598">
    <property type="entry name" value="HTHMARR"/>
</dbReference>
<evidence type="ECO:0000259" key="1">
    <source>
        <dbReference type="PROSITE" id="PS50995"/>
    </source>
</evidence>
<reference evidence="2 3" key="1">
    <citation type="submission" date="2019-06" db="EMBL/GenBank/DDBJ databases">
        <title>Rhodococcus spaelei sp. nov., isolated from a cave.</title>
        <authorList>
            <person name="Lee S.D."/>
        </authorList>
    </citation>
    <scope>NUCLEOTIDE SEQUENCE [LARGE SCALE GENOMIC DNA]</scope>
    <source>
        <strain evidence="2 3">C9-5</strain>
    </source>
</reference>
<dbReference type="EMBL" id="VIGH01000001">
    <property type="protein sequence ID" value="TQF74825.1"/>
    <property type="molecule type" value="Genomic_DNA"/>
</dbReference>
<keyword evidence="3" id="KW-1185">Reference proteome</keyword>
<dbReference type="SUPFAM" id="SSF46785">
    <property type="entry name" value="Winged helix' DNA-binding domain"/>
    <property type="match status" value="1"/>
</dbReference>
<dbReference type="PANTHER" id="PTHR33164">
    <property type="entry name" value="TRANSCRIPTIONAL REGULATOR, MARR FAMILY"/>
    <property type="match status" value="1"/>
</dbReference>
<protein>
    <submittedName>
        <fullName evidence="2">Winged helix DNA-binding protein</fullName>
    </submittedName>
</protein>
<dbReference type="AlphaFoldDB" id="A0A541BRA2"/>
<gene>
    <name evidence="2" type="ORF">FK531_01715</name>
</gene>
<dbReference type="InterPro" id="IPR036388">
    <property type="entry name" value="WH-like_DNA-bd_sf"/>
</dbReference>
<accession>A0A541BRA2</accession>